<name>A0AAW1UH31_9CUCU</name>
<dbReference type="Proteomes" id="UP001431783">
    <property type="component" value="Unassembled WGS sequence"/>
</dbReference>
<sequence>MLKPSTMSEIDIRQGLKLVLAKIEQACSKRNKVKINCEVIVVVLKESRFQELSVVEPRLVAVSKTKPVEAILEAYNEGQRNFGENYVQELEEKANNKLILEKCKEIKWHFIGHLQGNKINKVISIPNLYIIETIDSKKKAKKLNNSWAQFDSKIRTFVQVNTSGEKEKSGVSPDEVIEMVKFVKDDCPSLQFNGLMTIGQYGYNPDDGPNPDFLKLVKCREDVCKALNLSLKDVELSMGMSDDYEQAIELGSTNIRVGSAIFGYRPKKHELEK</sequence>
<comment type="similarity">
    <text evidence="2 4">Belongs to the pyridoxal phosphate-binding protein YggS/PROSC family.</text>
</comment>
<dbReference type="PANTHER" id="PTHR10146">
    <property type="entry name" value="PROLINE SYNTHETASE CO-TRANSCRIBED BACTERIAL HOMOLOG PROTEIN"/>
    <property type="match status" value="1"/>
</dbReference>
<keyword evidence="1 2" id="KW-0663">Pyridoxal phosphate</keyword>
<evidence type="ECO:0000256" key="1">
    <source>
        <dbReference type="ARBA" id="ARBA00022898"/>
    </source>
</evidence>
<dbReference type="SUPFAM" id="SSF51419">
    <property type="entry name" value="PLP-binding barrel"/>
    <property type="match status" value="1"/>
</dbReference>
<dbReference type="EMBL" id="JARQZJ010000070">
    <property type="protein sequence ID" value="KAK9881800.1"/>
    <property type="molecule type" value="Genomic_DNA"/>
</dbReference>
<dbReference type="NCBIfam" id="TIGR00044">
    <property type="entry name" value="YggS family pyridoxal phosphate-dependent enzyme"/>
    <property type="match status" value="1"/>
</dbReference>
<feature type="modified residue" description="N6-(pyridoxal phosphate)lysine" evidence="2 3">
    <location>
        <position position="64"/>
    </location>
</feature>
<gene>
    <name evidence="6" type="ORF">WA026_017315</name>
</gene>
<dbReference type="AlphaFoldDB" id="A0AAW1UH31"/>
<dbReference type="Gene3D" id="3.20.20.10">
    <property type="entry name" value="Alanine racemase"/>
    <property type="match status" value="1"/>
</dbReference>
<dbReference type="PANTHER" id="PTHR10146:SF14">
    <property type="entry name" value="PYRIDOXAL PHOSPHATE HOMEOSTASIS PROTEIN"/>
    <property type="match status" value="1"/>
</dbReference>
<evidence type="ECO:0000256" key="2">
    <source>
        <dbReference type="HAMAP-Rule" id="MF_03225"/>
    </source>
</evidence>
<comment type="cofactor">
    <cofactor evidence="3">
        <name>pyridoxal 5'-phosphate</name>
        <dbReference type="ChEBI" id="CHEBI:597326"/>
    </cofactor>
</comment>
<evidence type="ECO:0000259" key="5">
    <source>
        <dbReference type="Pfam" id="PF01168"/>
    </source>
</evidence>
<organism evidence="6 7">
    <name type="scientific">Henosepilachna vigintioctopunctata</name>
    <dbReference type="NCBI Taxonomy" id="420089"/>
    <lineage>
        <taxon>Eukaryota</taxon>
        <taxon>Metazoa</taxon>
        <taxon>Ecdysozoa</taxon>
        <taxon>Arthropoda</taxon>
        <taxon>Hexapoda</taxon>
        <taxon>Insecta</taxon>
        <taxon>Pterygota</taxon>
        <taxon>Neoptera</taxon>
        <taxon>Endopterygota</taxon>
        <taxon>Coleoptera</taxon>
        <taxon>Polyphaga</taxon>
        <taxon>Cucujiformia</taxon>
        <taxon>Coccinelloidea</taxon>
        <taxon>Coccinellidae</taxon>
        <taxon>Epilachninae</taxon>
        <taxon>Epilachnini</taxon>
        <taxon>Henosepilachna</taxon>
    </lineage>
</organism>
<comment type="function">
    <text evidence="2">Pyridoxal 5'-phosphate (PLP)-binding protein, which may be involved in intracellular homeostatic regulation of pyridoxal 5'-phosphate (PLP), the active form of vitamin B6.</text>
</comment>
<dbReference type="PIRSF" id="PIRSF004848">
    <property type="entry name" value="YBL036c_PLPDEIII"/>
    <property type="match status" value="1"/>
</dbReference>
<dbReference type="FunFam" id="3.20.20.10:FF:000007">
    <property type="entry name" value="Pyridoxal phosphate homeostasis protein"/>
    <property type="match status" value="1"/>
</dbReference>
<dbReference type="InterPro" id="IPR011078">
    <property type="entry name" value="PyrdxlP_homeostasis"/>
</dbReference>
<dbReference type="HAMAP" id="MF_02087">
    <property type="entry name" value="PLP_homeostasis"/>
    <property type="match status" value="1"/>
</dbReference>
<protein>
    <recommendedName>
        <fullName evidence="2">Pyridoxal phosphate homeostasis protein</fullName>
        <shortName evidence="2">PLP homeostasis protein</shortName>
    </recommendedName>
</protein>
<dbReference type="InterPro" id="IPR029066">
    <property type="entry name" value="PLP-binding_barrel"/>
</dbReference>
<accession>A0AAW1UH31</accession>
<evidence type="ECO:0000313" key="6">
    <source>
        <dbReference type="EMBL" id="KAK9881800.1"/>
    </source>
</evidence>
<evidence type="ECO:0000313" key="7">
    <source>
        <dbReference type="Proteomes" id="UP001431783"/>
    </source>
</evidence>
<dbReference type="Pfam" id="PF01168">
    <property type="entry name" value="Ala_racemase_N"/>
    <property type="match status" value="1"/>
</dbReference>
<proteinExistence type="inferred from homology"/>
<dbReference type="GO" id="GO:0030170">
    <property type="term" value="F:pyridoxal phosphate binding"/>
    <property type="evidence" value="ECO:0007669"/>
    <property type="project" value="UniProtKB-UniRule"/>
</dbReference>
<feature type="domain" description="Alanine racemase N-terminal" evidence="5">
    <location>
        <begin position="56"/>
        <end position="266"/>
    </location>
</feature>
<dbReference type="InterPro" id="IPR001608">
    <property type="entry name" value="Ala_racemase_N"/>
</dbReference>
<reference evidence="6 7" key="1">
    <citation type="submission" date="2023-03" db="EMBL/GenBank/DDBJ databases">
        <title>Genome insight into feeding habits of ladybird beetles.</title>
        <authorList>
            <person name="Li H.-S."/>
            <person name="Huang Y.-H."/>
            <person name="Pang H."/>
        </authorList>
    </citation>
    <scope>NUCLEOTIDE SEQUENCE [LARGE SCALE GENOMIC DNA]</scope>
    <source>
        <strain evidence="6">SYSU_2023b</strain>
        <tissue evidence="6">Whole body</tissue>
    </source>
</reference>
<dbReference type="PROSITE" id="PS01211">
    <property type="entry name" value="UPF0001"/>
    <property type="match status" value="1"/>
</dbReference>
<keyword evidence="7" id="KW-1185">Reference proteome</keyword>
<evidence type="ECO:0000256" key="3">
    <source>
        <dbReference type="PIRSR" id="PIRSR004848-1"/>
    </source>
</evidence>
<comment type="caution">
    <text evidence="6">The sequence shown here is derived from an EMBL/GenBank/DDBJ whole genome shotgun (WGS) entry which is preliminary data.</text>
</comment>
<dbReference type="CDD" id="cd06822">
    <property type="entry name" value="PLPDE_III_YBL036c_euk"/>
    <property type="match status" value="1"/>
</dbReference>
<evidence type="ECO:0000256" key="4">
    <source>
        <dbReference type="RuleBase" id="RU004514"/>
    </source>
</evidence>